<sequence length="252" mass="27531">MSETPSFGVRLGRLLDRRGTSAASLAVATDVPAANLDAVLAGEDPGPALLRRLAPALDLHTADLFLFAGRTLPDDLTPSLLTGPWNVGSLLYWHRVYDMPSSAFAELRRFVIALPDRRAPRTSPWPTDNRGSDPGTVLLRLIGNRNIRLDLAVMMHVGDGPYMSTSTYRMVLHGKLPLTAEYVNASARVLGIPISDLTAMLGLAPMDESEWSMPYERPAGLAELAWDARRLSDEQLRQVMDRADELTGRATG</sequence>
<organism evidence="1 2">
    <name type="scientific">Luedemannella flava</name>
    <dbReference type="NCBI Taxonomy" id="349316"/>
    <lineage>
        <taxon>Bacteria</taxon>
        <taxon>Bacillati</taxon>
        <taxon>Actinomycetota</taxon>
        <taxon>Actinomycetes</taxon>
        <taxon>Micromonosporales</taxon>
        <taxon>Micromonosporaceae</taxon>
        <taxon>Luedemannella</taxon>
    </lineage>
</organism>
<proteinExistence type="predicted"/>
<evidence type="ECO:0000313" key="2">
    <source>
        <dbReference type="Proteomes" id="UP001500218"/>
    </source>
</evidence>
<gene>
    <name evidence="1" type="ORF">GCM10009682_62870</name>
</gene>
<dbReference type="InterPro" id="IPR010982">
    <property type="entry name" value="Lambda_DNA-bd_dom_sf"/>
</dbReference>
<reference evidence="2" key="1">
    <citation type="journal article" date="2019" name="Int. J. Syst. Evol. Microbiol.">
        <title>The Global Catalogue of Microorganisms (GCM) 10K type strain sequencing project: providing services to taxonomists for standard genome sequencing and annotation.</title>
        <authorList>
            <consortium name="The Broad Institute Genomics Platform"/>
            <consortium name="The Broad Institute Genome Sequencing Center for Infectious Disease"/>
            <person name="Wu L."/>
            <person name="Ma J."/>
        </authorList>
    </citation>
    <scope>NUCLEOTIDE SEQUENCE [LARGE SCALE GENOMIC DNA]</scope>
    <source>
        <strain evidence="2">JCM 13250</strain>
    </source>
</reference>
<evidence type="ECO:0000313" key="1">
    <source>
        <dbReference type="EMBL" id="GAA1836232.1"/>
    </source>
</evidence>
<comment type="caution">
    <text evidence="1">The sequence shown here is derived from an EMBL/GenBank/DDBJ whole genome shotgun (WGS) entry which is preliminary data.</text>
</comment>
<name>A0ABP4Z2B9_9ACTN</name>
<protein>
    <recommendedName>
        <fullName evidence="3">HTH cro/C1-type domain-containing protein</fullName>
    </recommendedName>
</protein>
<dbReference type="EMBL" id="BAAALT010000296">
    <property type="protein sequence ID" value="GAA1836232.1"/>
    <property type="molecule type" value="Genomic_DNA"/>
</dbReference>
<dbReference type="RefSeq" id="WP_344140368.1">
    <property type="nucleotide sequence ID" value="NZ_BAAALT010000296.1"/>
</dbReference>
<evidence type="ECO:0008006" key="3">
    <source>
        <dbReference type="Google" id="ProtNLM"/>
    </source>
</evidence>
<dbReference type="Proteomes" id="UP001500218">
    <property type="component" value="Unassembled WGS sequence"/>
</dbReference>
<keyword evidence="2" id="KW-1185">Reference proteome</keyword>
<dbReference type="SUPFAM" id="SSF47413">
    <property type="entry name" value="lambda repressor-like DNA-binding domains"/>
    <property type="match status" value="1"/>
</dbReference>
<accession>A0ABP4Z2B9</accession>